<feature type="region of interest" description="Disordered" evidence="5">
    <location>
        <begin position="766"/>
        <end position="785"/>
    </location>
</feature>
<name>A0AAV1PNR9_SCOSC</name>
<keyword evidence="2 6" id="KW-0812">Transmembrane</keyword>
<reference evidence="8 9" key="1">
    <citation type="submission" date="2024-01" db="EMBL/GenBank/DDBJ databases">
        <authorList>
            <person name="Alioto T."/>
            <person name="Alioto T."/>
            <person name="Gomez Garrido J."/>
        </authorList>
    </citation>
    <scope>NUCLEOTIDE SEQUENCE [LARGE SCALE GENOMIC DNA]</scope>
</reference>
<feature type="transmembrane region" description="Helical" evidence="6">
    <location>
        <begin position="461"/>
        <end position="493"/>
    </location>
</feature>
<organism evidence="8 9">
    <name type="scientific">Scomber scombrus</name>
    <name type="common">Atlantic mackerel</name>
    <name type="synonym">Scomber vernalis</name>
    <dbReference type="NCBI Taxonomy" id="13677"/>
    <lineage>
        <taxon>Eukaryota</taxon>
        <taxon>Metazoa</taxon>
        <taxon>Chordata</taxon>
        <taxon>Craniata</taxon>
        <taxon>Vertebrata</taxon>
        <taxon>Euteleostomi</taxon>
        <taxon>Actinopterygii</taxon>
        <taxon>Neopterygii</taxon>
        <taxon>Teleostei</taxon>
        <taxon>Neoteleostei</taxon>
        <taxon>Acanthomorphata</taxon>
        <taxon>Pelagiaria</taxon>
        <taxon>Scombriformes</taxon>
        <taxon>Scombridae</taxon>
        <taxon>Scomber</taxon>
    </lineage>
</organism>
<protein>
    <submittedName>
        <fullName evidence="8">Solute carrier family 26 member 6</fullName>
    </submittedName>
</protein>
<dbReference type="Gene3D" id="3.30.750.24">
    <property type="entry name" value="STAS domain"/>
    <property type="match status" value="1"/>
</dbReference>
<keyword evidence="4 6" id="KW-0472">Membrane</keyword>
<feature type="transmembrane region" description="Helical" evidence="6">
    <location>
        <begin position="367"/>
        <end position="385"/>
    </location>
</feature>
<comment type="caution">
    <text evidence="8">The sequence shown here is derived from an EMBL/GenBank/DDBJ whole genome shotgun (WGS) entry which is preliminary data.</text>
</comment>
<dbReference type="NCBIfam" id="TIGR00815">
    <property type="entry name" value="sulP"/>
    <property type="match status" value="1"/>
</dbReference>
<dbReference type="EMBL" id="CAWUFR010000216">
    <property type="protein sequence ID" value="CAK6972918.1"/>
    <property type="molecule type" value="Genomic_DNA"/>
</dbReference>
<feature type="compositionally biased region" description="Low complexity" evidence="5">
    <location>
        <begin position="766"/>
        <end position="777"/>
    </location>
</feature>
<gene>
    <name evidence="8" type="ORF">FSCOSCO3_A031180</name>
</gene>
<keyword evidence="3 6" id="KW-1133">Transmembrane helix</keyword>
<dbReference type="InterPro" id="IPR002645">
    <property type="entry name" value="STAS_dom"/>
</dbReference>
<feature type="transmembrane region" description="Helical" evidence="6">
    <location>
        <begin position="130"/>
        <end position="149"/>
    </location>
</feature>
<dbReference type="PROSITE" id="PS50801">
    <property type="entry name" value="STAS"/>
    <property type="match status" value="1"/>
</dbReference>
<dbReference type="GO" id="GO:0016020">
    <property type="term" value="C:membrane"/>
    <property type="evidence" value="ECO:0007669"/>
    <property type="project" value="UniProtKB-SubCell"/>
</dbReference>
<evidence type="ECO:0000256" key="5">
    <source>
        <dbReference type="SAM" id="MobiDB-lite"/>
    </source>
</evidence>
<keyword evidence="9" id="KW-1185">Reference proteome</keyword>
<evidence type="ECO:0000256" key="6">
    <source>
        <dbReference type="SAM" id="Phobius"/>
    </source>
</evidence>
<dbReference type="Pfam" id="PF00916">
    <property type="entry name" value="Sulfate_transp"/>
    <property type="match status" value="1"/>
</dbReference>
<dbReference type="InterPro" id="IPR018045">
    <property type="entry name" value="S04_transporter_CS"/>
</dbReference>
<feature type="transmembrane region" description="Helical" evidence="6">
    <location>
        <begin position="278"/>
        <end position="297"/>
    </location>
</feature>
<dbReference type="PROSITE" id="PS01130">
    <property type="entry name" value="SLC26A"/>
    <property type="match status" value="1"/>
</dbReference>
<dbReference type="InterPro" id="IPR001902">
    <property type="entry name" value="SLC26A/SulP_fam"/>
</dbReference>
<dbReference type="GO" id="GO:0008271">
    <property type="term" value="F:secondary active sulfate transmembrane transporter activity"/>
    <property type="evidence" value="ECO:0007669"/>
    <property type="project" value="InterPro"/>
</dbReference>
<feature type="domain" description="STAS" evidence="7">
    <location>
        <begin position="517"/>
        <end position="654"/>
    </location>
</feature>
<dbReference type="Proteomes" id="UP001314229">
    <property type="component" value="Unassembled WGS sequence"/>
</dbReference>
<feature type="transmembrane region" description="Helical" evidence="6">
    <location>
        <begin position="200"/>
        <end position="221"/>
    </location>
</feature>
<feature type="transmembrane region" description="Helical" evidence="6">
    <location>
        <begin position="242"/>
        <end position="266"/>
    </location>
</feature>
<proteinExistence type="predicted"/>
<feature type="transmembrane region" description="Helical" evidence="6">
    <location>
        <begin position="331"/>
        <end position="355"/>
    </location>
</feature>
<dbReference type="InterPro" id="IPR011547">
    <property type="entry name" value="SLC26A/SulP_dom"/>
</dbReference>
<evidence type="ECO:0000256" key="2">
    <source>
        <dbReference type="ARBA" id="ARBA00022692"/>
    </source>
</evidence>
<feature type="transmembrane region" description="Helical" evidence="6">
    <location>
        <begin position="100"/>
        <end position="124"/>
    </location>
</feature>
<evidence type="ECO:0000313" key="8">
    <source>
        <dbReference type="EMBL" id="CAK6972918.1"/>
    </source>
</evidence>
<evidence type="ECO:0000256" key="1">
    <source>
        <dbReference type="ARBA" id="ARBA00004141"/>
    </source>
</evidence>
<dbReference type="SUPFAM" id="SSF52091">
    <property type="entry name" value="SpoIIaa-like"/>
    <property type="match status" value="1"/>
</dbReference>
<feature type="transmembrane region" description="Helical" evidence="6">
    <location>
        <begin position="405"/>
        <end position="424"/>
    </location>
</feature>
<dbReference type="InterPro" id="IPR036513">
    <property type="entry name" value="STAS_dom_sf"/>
</dbReference>
<dbReference type="AlphaFoldDB" id="A0AAV1PNR9"/>
<dbReference type="PANTHER" id="PTHR11814">
    <property type="entry name" value="SULFATE TRANSPORTER"/>
    <property type="match status" value="1"/>
</dbReference>
<sequence length="785" mass="84786">MDSIDRNGLPHYRQSYLSVALDEAQLDVLGQRVEKKSLTFLERVKTQCWCSGPRLKSILLGFLPVLSWLPHYSIKENAIKDVVSGVSVGIMHLPQGMANAMLAGVPPVFGLYSSLYPLIIYFIFGTSRHLSIGTFAVLAIMIGSVTANVELLSNGIEESQVDMEVAKVNVAVQLTFLCGLIQLLLYLLRGGGVCRWLSDPLIRGYTTAAGLHVIALQLPLMTGIPAQRYTGLLASAWTLKDVLNGVTSAVPGTLSVSLVSMMILIGGKMLNERFKNQLPVAIPWELILIVLGTILSVQMDLAGQHRVQVVGHIPSGLSSPVLPSLSQARELFIPALSVALVGFSFLSAMGSVFSHKHGYPVDSSQDLLALGLCNTVGGLFQCFAVSCSFSRSMVQDSIGVKSQMAGLVSALVILTILLEIGHLFEQLPKAVLAVIIAVNLQGIVAQIKDVCVLWKSDRLDLLVWVTSLISTLVFNLDLGLALATVFSLVIFIYRTQHSSTVVLGRIPGTDCYRDVGLYTEAMQVPGMTILSCSSPIYFANSELIFTEIRETVSRDQKENPAGAHTSSSSPSSSAQLLTHTHCLVLDISSVNFVDSVAMTALRKVVEDLGVQGVSVFLAACPDRVLFQLQTQGCIPDSLPSSCLFPSVHHAVQRCLSTLPRPLESHDDLSPEGIITCPKGKVSNGVAAATREGSSARNNSDLGFHVALKRDNFTAGSPQKVCEEQKLTRRRLKPEKVHSRACLDYNTQLMNHQLTAISANCDSSLRSVQPSSSSISNSNCTMYPVR</sequence>
<feature type="transmembrane region" description="Helical" evidence="6">
    <location>
        <begin position="430"/>
        <end position="454"/>
    </location>
</feature>
<evidence type="ECO:0000256" key="3">
    <source>
        <dbReference type="ARBA" id="ARBA00022989"/>
    </source>
</evidence>
<evidence type="ECO:0000259" key="7">
    <source>
        <dbReference type="PROSITE" id="PS50801"/>
    </source>
</evidence>
<evidence type="ECO:0000313" key="9">
    <source>
        <dbReference type="Proteomes" id="UP001314229"/>
    </source>
</evidence>
<accession>A0AAV1PNR9</accession>
<dbReference type="CDD" id="cd07042">
    <property type="entry name" value="STAS_SulP_like_sulfate_transporter"/>
    <property type="match status" value="1"/>
</dbReference>
<feature type="transmembrane region" description="Helical" evidence="6">
    <location>
        <begin position="170"/>
        <end position="188"/>
    </location>
</feature>
<comment type="subcellular location">
    <subcellularLocation>
        <location evidence="1">Membrane</location>
        <topology evidence="1">Multi-pass membrane protein</topology>
    </subcellularLocation>
</comment>
<dbReference type="Pfam" id="PF01740">
    <property type="entry name" value="STAS"/>
    <property type="match status" value="1"/>
</dbReference>
<evidence type="ECO:0000256" key="4">
    <source>
        <dbReference type="ARBA" id="ARBA00023136"/>
    </source>
</evidence>